<organism evidence="2 3">
    <name type="scientific">Mus spicilegus</name>
    <name type="common">Mound-building mouse</name>
    <dbReference type="NCBI Taxonomy" id="10103"/>
    <lineage>
        <taxon>Eukaryota</taxon>
        <taxon>Metazoa</taxon>
        <taxon>Chordata</taxon>
        <taxon>Craniata</taxon>
        <taxon>Vertebrata</taxon>
        <taxon>Euteleostomi</taxon>
        <taxon>Mammalia</taxon>
        <taxon>Eutheria</taxon>
        <taxon>Euarchontoglires</taxon>
        <taxon>Glires</taxon>
        <taxon>Rodentia</taxon>
        <taxon>Myomorpha</taxon>
        <taxon>Muroidea</taxon>
        <taxon>Muridae</taxon>
        <taxon>Murinae</taxon>
        <taxon>Mus</taxon>
        <taxon>Mus</taxon>
    </lineage>
</organism>
<feature type="region of interest" description="Disordered" evidence="1">
    <location>
        <begin position="93"/>
        <end position="150"/>
    </location>
</feature>
<evidence type="ECO:0000313" key="2">
    <source>
        <dbReference type="Ensembl" id="ENSMSIP00000024790.1"/>
    </source>
</evidence>
<protein>
    <submittedName>
        <fullName evidence="2">RIKEN cDNA A630010A05 gene</fullName>
    </submittedName>
</protein>
<dbReference type="GeneTree" id="ENSGT00940000168647"/>
<feature type="compositionally biased region" description="Basic and acidic residues" evidence="1">
    <location>
        <begin position="232"/>
        <end position="257"/>
    </location>
</feature>
<keyword evidence="3" id="KW-1185">Reference proteome</keyword>
<dbReference type="AlphaFoldDB" id="A0A8C6HNW4"/>
<feature type="compositionally biased region" description="Acidic residues" evidence="1">
    <location>
        <begin position="100"/>
        <end position="111"/>
    </location>
</feature>
<dbReference type="Ensembl" id="ENSMSIT00000031273.1">
    <property type="protein sequence ID" value="ENSMSIP00000024790.1"/>
    <property type="gene ID" value="ENSMSIG00000020951.1"/>
</dbReference>
<feature type="region of interest" description="Disordered" evidence="1">
    <location>
        <begin position="228"/>
        <end position="259"/>
    </location>
</feature>
<name>A0A8C6HNW4_MUSSI</name>
<proteinExistence type="predicted"/>
<reference evidence="2" key="2">
    <citation type="submission" date="2025-09" db="UniProtKB">
        <authorList>
            <consortium name="Ensembl"/>
        </authorList>
    </citation>
    <scope>IDENTIFICATION</scope>
</reference>
<reference evidence="2" key="1">
    <citation type="submission" date="2025-08" db="UniProtKB">
        <authorList>
            <consortium name="Ensembl"/>
        </authorList>
    </citation>
    <scope>IDENTIFICATION</scope>
</reference>
<dbReference type="Proteomes" id="UP000694415">
    <property type="component" value="Unplaced"/>
</dbReference>
<feature type="compositionally biased region" description="Polar residues" evidence="1">
    <location>
        <begin position="602"/>
        <end position="614"/>
    </location>
</feature>
<sequence length="642" mass="73438">VNINNTKSISTKTSTSFLHQNMLVRRSVEKRVQKLLGRSEANVCSQEVPLPITSEGQTPIKPPSEDANEEKWAQQVATQYLFLNQYLKERLKERMKEGTENSESEASDEEPLPSSTSAGRTHSMKMTEKKKKHERKDAYMHSRHSSVKRNDDIKKQVDWHHEQLKELLKNDIKEILKEQLATEHARMRKLLRKDAKKISELIRNELTQICAEQVALFQAQRTSLQQKVKKKYERDHDSSPSHSEEPLMQTDEGRQSESHCTPLKEFIKEELKEAFCEIFERNKYDTCLKKELPHISKERKQLRKISKERTLKNQYDSKSLRPGKQAAARTAKEVERVHSESQCVHLREDIKKEFKVKICEVLEQQESNVCPKEEGLHHIFKGKTRIMKVSQEQDMEKEYNVEYASFRSQPSMRTNEATVGEQNAQQYKHLKEYFRKDLKEMAHEQFENSKVILYSKEELPPDDSRRVKHIKVEEKKTGYLYAPNFSSFEHRLAALRATAHVEPAPAACTGGAGDMGAMDKAQKTDLALPLALALQTEHPRGQQHFNPELAPEHCSHETTGPDHNADFALDSCLLAQGKGDRLSIDPESAPLCGPCDMEDPSTVHSSQSINTNTRPAPVCGRGDTTDHDNGTDLASTLPFVVD</sequence>
<evidence type="ECO:0000313" key="3">
    <source>
        <dbReference type="Proteomes" id="UP000694415"/>
    </source>
</evidence>
<feature type="region of interest" description="Disordered" evidence="1">
    <location>
        <begin position="600"/>
        <end position="634"/>
    </location>
</feature>
<accession>A0A8C6HNW4</accession>
<evidence type="ECO:0000256" key="1">
    <source>
        <dbReference type="SAM" id="MobiDB-lite"/>
    </source>
</evidence>
<feature type="region of interest" description="Disordered" evidence="1">
    <location>
        <begin position="52"/>
        <end position="71"/>
    </location>
</feature>